<feature type="binding site" evidence="9">
    <location>
        <position position="46"/>
    </location>
    <ligand>
        <name>ATP</name>
        <dbReference type="ChEBI" id="CHEBI:30616"/>
    </ligand>
</feature>
<keyword evidence="10" id="KW-0472">Membrane</keyword>
<evidence type="ECO:0000256" key="11">
    <source>
        <dbReference type="SAM" id="MobiDB-lite"/>
    </source>
</evidence>
<keyword evidence="4 9" id="KW-0547">Nucleotide-binding</keyword>
<dbReference type="AlphaFoldDB" id="A0AAD9NNP3"/>
<feature type="compositionally biased region" description="Polar residues" evidence="11">
    <location>
        <begin position="331"/>
        <end position="343"/>
    </location>
</feature>
<name>A0AAD9NNP3_RIDPI</name>
<proteinExistence type="inferred from homology"/>
<comment type="catalytic activity">
    <reaction evidence="8 10">
        <text>L-tyrosyl-[protein] + ATP = O-phospho-L-tyrosyl-[protein] + ADP + H(+)</text>
        <dbReference type="Rhea" id="RHEA:10596"/>
        <dbReference type="Rhea" id="RHEA-COMP:10136"/>
        <dbReference type="Rhea" id="RHEA-COMP:20101"/>
        <dbReference type="ChEBI" id="CHEBI:15378"/>
        <dbReference type="ChEBI" id="CHEBI:30616"/>
        <dbReference type="ChEBI" id="CHEBI:46858"/>
        <dbReference type="ChEBI" id="CHEBI:61978"/>
        <dbReference type="ChEBI" id="CHEBI:456216"/>
        <dbReference type="EC" id="2.7.10.1"/>
    </reaction>
</comment>
<feature type="region of interest" description="Disordered" evidence="11">
    <location>
        <begin position="313"/>
        <end position="408"/>
    </location>
</feature>
<keyword evidence="5" id="KW-0418">Kinase</keyword>
<dbReference type="GO" id="GO:0004714">
    <property type="term" value="F:transmembrane receptor protein tyrosine kinase activity"/>
    <property type="evidence" value="ECO:0007669"/>
    <property type="project" value="UniProtKB-EC"/>
</dbReference>
<keyword evidence="10" id="KW-0675">Receptor</keyword>
<evidence type="ECO:0000256" key="3">
    <source>
        <dbReference type="ARBA" id="ARBA00022679"/>
    </source>
</evidence>
<dbReference type="Gene3D" id="1.10.510.10">
    <property type="entry name" value="Transferase(Phosphotransferase) domain 1"/>
    <property type="match status" value="1"/>
</dbReference>
<evidence type="ECO:0000256" key="10">
    <source>
        <dbReference type="RuleBase" id="RU000312"/>
    </source>
</evidence>
<dbReference type="InterPro" id="IPR011009">
    <property type="entry name" value="Kinase-like_dom_sf"/>
</dbReference>
<feature type="domain" description="Protein kinase" evidence="12">
    <location>
        <begin position="12"/>
        <end position="300"/>
    </location>
</feature>
<dbReference type="GO" id="GO:0043235">
    <property type="term" value="C:receptor complex"/>
    <property type="evidence" value="ECO:0007669"/>
    <property type="project" value="TreeGrafter"/>
</dbReference>
<evidence type="ECO:0000256" key="7">
    <source>
        <dbReference type="ARBA" id="ARBA00023137"/>
    </source>
</evidence>
<dbReference type="Pfam" id="PF07714">
    <property type="entry name" value="PK_Tyr_Ser-Thr"/>
    <property type="match status" value="1"/>
</dbReference>
<feature type="compositionally biased region" description="Basic and acidic residues" evidence="11">
    <location>
        <begin position="382"/>
        <end position="394"/>
    </location>
</feature>
<keyword evidence="14" id="KW-1185">Reference proteome</keyword>
<keyword evidence="3" id="KW-0808">Transferase</keyword>
<dbReference type="InterPro" id="IPR001245">
    <property type="entry name" value="Ser-Thr/Tyr_kinase_cat_dom"/>
</dbReference>
<comment type="subcellular location">
    <subcellularLocation>
        <location evidence="1">Membrane</location>
        <topology evidence="1">Single-pass membrane protein</topology>
    </subcellularLocation>
</comment>
<evidence type="ECO:0000256" key="2">
    <source>
        <dbReference type="ARBA" id="ARBA00022553"/>
    </source>
</evidence>
<dbReference type="PROSITE" id="PS00109">
    <property type="entry name" value="PROTEIN_KINASE_TYR"/>
    <property type="match status" value="1"/>
</dbReference>
<dbReference type="PROSITE" id="PS50011">
    <property type="entry name" value="PROTEIN_KINASE_DOM"/>
    <property type="match status" value="1"/>
</dbReference>
<dbReference type="SUPFAM" id="SSF56112">
    <property type="entry name" value="Protein kinase-like (PK-like)"/>
    <property type="match status" value="1"/>
</dbReference>
<dbReference type="Gene3D" id="3.30.200.20">
    <property type="entry name" value="Phosphorylase Kinase, domain 1"/>
    <property type="match status" value="1"/>
</dbReference>
<gene>
    <name evidence="13" type="ORF">NP493_619g02013</name>
</gene>
<accession>A0AAD9NNP3</accession>
<dbReference type="InterPro" id="IPR002011">
    <property type="entry name" value="Tyr_kinase_rcpt_2_CS"/>
</dbReference>
<dbReference type="EMBL" id="JAODUO010000619">
    <property type="protein sequence ID" value="KAK2177082.1"/>
    <property type="molecule type" value="Genomic_DNA"/>
</dbReference>
<evidence type="ECO:0000256" key="1">
    <source>
        <dbReference type="ARBA" id="ARBA00004167"/>
    </source>
</evidence>
<dbReference type="PANTHER" id="PTHR24416:SF617">
    <property type="entry name" value="RET ONCOGENE, ISOFORM A"/>
    <property type="match status" value="1"/>
</dbReference>
<protein>
    <recommendedName>
        <fullName evidence="10">Tyrosine-protein kinase receptor</fullName>
        <ecNumber evidence="10">2.7.10.1</ecNumber>
    </recommendedName>
</protein>
<dbReference type="GO" id="GO:0005886">
    <property type="term" value="C:plasma membrane"/>
    <property type="evidence" value="ECO:0007669"/>
    <property type="project" value="TreeGrafter"/>
</dbReference>
<dbReference type="PROSITE" id="PS00239">
    <property type="entry name" value="RECEPTOR_TYR_KIN_II"/>
    <property type="match status" value="1"/>
</dbReference>
<dbReference type="SMART" id="SM00219">
    <property type="entry name" value="TyrKc"/>
    <property type="match status" value="1"/>
</dbReference>
<keyword evidence="2 10" id="KW-0597">Phosphoprotein</keyword>
<evidence type="ECO:0000256" key="4">
    <source>
        <dbReference type="ARBA" id="ARBA00022741"/>
    </source>
</evidence>
<keyword evidence="10" id="KW-0812">Transmembrane</keyword>
<keyword evidence="7" id="KW-0829">Tyrosine-protein kinase</keyword>
<dbReference type="PRINTS" id="PR00109">
    <property type="entry name" value="TYRKINASE"/>
</dbReference>
<evidence type="ECO:0000256" key="5">
    <source>
        <dbReference type="ARBA" id="ARBA00022777"/>
    </source>
</evidence>
<dbReference type="CDD" id="cd00192">
    <property type="entry name" value="PTKc"/>
    <property type="match status" value="1"/>
</dbReference>
<dbReference type="PROSITE" id="PS00107">
    <property type="entry name" value="PROTEIN_KINASE_ATP"/>
    <property type="match status" value="1"/>
</dbReference>
<evidence type="ECO:0000256" key="9">
    <source>
        <dbReference type="PROSITE-ProRule" id="PRU10141"/>
    </source>
</evidence>
<organism evidence="13 14">
    <name type="scientific">Ridgeia piscesae</name>
    <name type="common">Tubeworm</name>
    <dbReference type="NCBI Taxonomy" id="27915"/>
    <lineage>
        <taxon>Eukaryota</taxon>
        <taxon>Metazoa</taxon>
        <taxon>Spiralia</taxon>
        <taxon>Lophotrochozoa</taxon>
        <taxon>Annelida</taxon>
        <taxon>Polychaeta</taxon>
        <taxon>Sedentaria</taxon>
        <taxon>Canalipalpata</taxon>
        <taxon>Sabellida</taxon>
        <taxon>Siboglinidae</taxon>
        <taxon>Ridgeia</taxon>
    </lineage>
</organism>
<evidence type="ECO:0000256" key="8">
    <source>
        <dbReference type="ARBA" id="ARBA00051243"/>
    </source>
</evidence>
<comment type="caution">
    <text evidence="13">The sequence shown here is derived from an EMBL/GenBank/DDBJ whole genome shotgun (WGS) entry which is preliminary data.</text>
</comment>
<evidence type="ECO:0000256" key="6">
    <source>
        <dbReference type="ARBA" id="ARBA00022840"/>
    </source>
</evidence>
<evidence type="ECO:0000313" key="13">
    <source>
        <dbReference type="EMBL" id="KAK2177082.1"/>
    </source>
</evidence>
<dbReference type="Proteomes" id="UP001209878">
    <property type="component" value="Unassembled WGS sequence"/>
</dbReference>
<dbReference type="InterPro" id="IPR008266">
    <property type="entry name" value="Tyr_kinase_AS"/>
</dbReference>
<dbReference type="InterPro" id="IPR000719">
    <property type="entry name" value="Prot_kinase_dom"/>
</dbReference>
<evidence type="ECO:0000313" key="14">
    <source>
        <dbReference type="Proteomes" id="UP001209878"/>
    </source>
</evidence>
<dbReference type="GO" id="GO:0007169">
    <property type="term" value="P:cell surface receptor protein tyrosine kinase signaling pathway"/>
    <property type="evidence" value="ECO:0007669"/>
    <property type="project" value="InterPro"/>
</dbReference>
<dbReference type="FunFam" id="1.10.510.10:FF:000554">
    <property type="entry name" value="Predicted protein"/>
    <property type="match status" value="1"/>
</dbReference>
<evidence type="ECO:0000259" key="12">
    <source>
        <dbReference type="PROSITE" id="PS50011"/>
    </source>
</evidence>
<dbReference type="InterPro" id="IPR050122">
    <property type="entry name" value="RTK"/>
</dbReference>
<sequence length="408" mass="46504">MVQQSNIDSHRMKLGKIIGEGNFGEVHIGELMDKDDKTISEQVAIKTVKNADSVRSVSEFLEEATIMHNFDHPNVLSLLGVVIDEGKPYVIMPLMEHGDLRTFIGKPEQSFTVRDLLDFAHQVAKGMSYLEDARFVHRDLAARNCMVNQRRTVKIADFGLARDIYTEDYYRVVDKYRPLPVKWMALEALKHSKFTSKSDVWSYGVVLFELMTRGEKPYCHIDNVDLKRYLETGRRLEKPEVTPQCMSVTLLLYNSIDYTYDLMTRCWLEDPVERPSFAEICKVLEDIVSDDVDTKDHDYVNDYLVPVELATERPSPKGYLPMSSGLMGQPLDTSTTQRPQSQRYPPMPGHQNREVEESSASVHPPPTGYLPMSGRQTDQTEATEKTDDMHEKDQLLGITGTTDDGLEV</sequence>
<dbReference type="GO" id="GO:0005524">
    <property type="term" value="F:ATP binding"/>
    <property type="evidence" value="ECO:0007669"/>
    <property type="project" value="UniProtKB-UniRule"/>
</dbReference>
<dbReference type="InterPro" id="IPR020635">
    <property type="entry name" value="Tyr_kinase_cat_dom"/>
</dbReference>
<keyword evidence="6 9" id="KW-0067">ATP-binding</keyword>
<comment type="similarity">
    <text evidence="10">Belongs to the protein kinase superfamily. Tyr protein kinase family. Insulin receptor subfamily.</text>
</comment>
<dbReference type="PANTHER" id="PTHR24416">
    <property type="entry name" value="TYROSINE-PROTEIN KINASE RECEPTOR"/>
    <property type="match status" value="1"/>
</dbReference>
<dbReference type="InterPro" id="IPR017441">
    <property type="entry name" value="Protein_kinase_ATP_BS"/>
</dbReference>
<reference evidence="13" key="1">
    <citation type="journal article" date="2023" name="Mol. Biol. Evol.">
        <title>Third-Generation Sequencing Reveals the Adaptive Role of the Epigenome in Three Deep-Sea Polychaetes.</title>
        <authorList>
            <person name="Perez M."/>
            <person name="Aroh O."/>
            <person name="Sun Y."/>
            <person name="Lan Y."/>
            <person name="Juniper S.K."/>
            <person name="Young C.R."/>
            <person name="Angers B."/>
            <person name="Qian P.Y."/>
        </authorList>
    </citation>
    <scope>NUCLEOTIDE SEQUENCE</scope>
    <source>
        <strain evidence="13">R07B-5</strain>
    </source>
</reference>
<dbReference type="EC" id="2.7.10.1" evidence="10"/>